<keyword evidence="1" id="KW-0732">Signal</keyword>
<evidence type="ECO:0000313" key="5">
    <source>
        <dbReference type="Proteomes" id="UP000743370"/>
    </source>
</evidence>
<evidence type="ECO:0000313" key="4">
    <source>
        <dbReference type="Proteomes" id="UP000053144"/>
    </source>
</evidence>
<reference evidence="2 5" key="3">
    <citation type="submission" date="2020-05" db="EMBL/GenBank/DDBJ databases">
        <title>Vigna angularis (adzuki bean) Var. LongXiaoDou No. 4 denovo assembly.</title>
        <authorList>
            <person name="Xiang H."/>
        </authorList>
    </citation>
    <scope>NUCLEOTIDE SEQUENCE [LARGE SCALE GENOMIC DNA]</scope>
    <source>
        <tissue evidence="2">Leaf</tissue>
    </source>
</reference>
<dbReference type="AlphaFoldDB" id="A0A0L9V2A3"/>
<gene>
    <name evidence="2" type="ORF">HKW66_Vig0222650</name>
    <name evidence="3" type="ORF">LR48_Vigan07g267600</name>
</gene>
<accession>A0A0L9V2A3</accession>
<reference evidence="4" key="1">
    <citation type="journal article" date="2015" name="Proc. Natl. Acad. Sci. U.S.A.">
        <title>Genome sequencing of adzuki bean (Vigna angularis) provides insight into high starch and low fat accumulation and domestication.</title>
        <authorList>
            <person name="Yang K."/>
            <person name="Tian Z."/>
            <person name="Chen C."/>
            <person name="Luo L."/>
            <person name="Zhao B."/>
            <person name="Wang Z."/>
            <person name="Yu L."/>
            <person name="Li Y."/>
            <person name="Sun Y."/>
            <person name="Li W."/>
            <person name="Chen Y."/>
            <person name="Li Y."/>
            <person name="Zhang Y."/>
            <person name="Ai D."/>
            <person name="Zhao J."/>
            <person name="Shang C."/>
            <person name="Ma Y."/>
            <person name="Wu B."/>
            <person name="Wang M."/>
            <person name="Gao L."/>
            <person name="Sun D."/>
            <person name="Zhang P."/>
            <person name="Guo F."/>
            <person name="Wang W."/>
            <person name="Li Y."/>
            <person name="Wang J."/>
            <person name="Varshney R.K."/>
            <person name="Wang J."/>
            <person name="Ling H.Q."/>
            <person name="Wan P."/>
        </authorList>
    </citation>
    <scope>NUCLEOTIDE SEQUENCE</scope>
    <source>
        <strain evidence="4">cv. Jingnong 6</strain>
    </source>
</reference>
<dbReference type="OMA" id="CFVHGRV"/>
<dbReference type="Proteomes" id="UP000743370">
    <property type="component" value="Unassembled WGS sequence"/>
</dbReference>
<dbReference type="Gramene" id="KOM48972">
    <property type="protein sequence ID" value="KOM48972"/>
    <property type="gene ID" value="LR48_Vigan07g267600"/>
</dbReference>
<feature type="signal peptide" evidence="1">
    <location>
        <begin position="1"/>
        <end position="27"/>
    </location>
</feature>
<protein>
    <submittedName>
        <fullName evidence="3">Uncharacterized protein</fullName>
    </submittedName>
</protein>
<evidence type="ECO:0000313" key="2">
    <source>
        <dbReference type="EMBL" id="KAG2390329.1"/>
    </source>
</evidence>
<sequence>MQMKKSVWIVMVMTVLVASSQIWFVHGRVLRSETPLGDGCEDLKGEASYVGMATFSVSSNNSITRQFARSLAYKLASGPSKKGPGH</sequence>
<name>A0A0L9V2A3_PHAAN</name>
<feature type="chain" id="PRO_5035993292" evidence="1">
    <location>
        <begin position="28"/>
        <end position="86"/>
    </location>
</feature>
<evidence type="ECO:0000313" key="3">
    <source>
        <dbReference type="EMBL" id="KOM48972.1"/>
    </source>
</evidence>
<reference evidence="3" key="2">
    <citation type="submission" date="2015-02" db="EMBL/GenBank/DDBJ databases">
        <authorList>
            <person name="Chooi Y.-H."/>
        </authorList>
    </citation>
    <scope>NUCLEOTIDE SEQUENCE</scope>
    <source>
        <tissue evidence="3">Seedling</tissue>
    </source>
</reference>
<dbReference type="EMBL" id="JABFOF010000007">
    <property type="protein sequence ID" value="KAG2390329.1"/>
    <property type="molecule type" value="Genomic_DNA"/>
</dbReference>
<evidence type="ECO:0000256" key="1">
    <source>
        <dbReference type="SAM" id="SignalP"/>
    </source>
</evidence>
<proteinExistence type="predicted"/>
<organism evidence="3 4">
    <name type="scientific">Phaseolus angularis</name>
    <name type="common">Azuki bean</name>
    <name type="synonym">Vigna angularis</name>
    <dbReference type="NCBI Taxonomy" id="3914"/>
    <lineage>
        <taxon>Eukaryota</taxon>
        <taxon>Viridiplantae</taxon>
        <taxon>Streptophyta</taxon>
        <taxon>Embryophyta</taxon>
        <taxon>Tracheophyta</taxon>
        <taxon>Spermatophyta</taxon>
        <taxon>Magnoliopsida</taxon>
        <taxon>eudicotyledons</taxon>
        <taxon>Gunneridae</taxon>
        <taxon>Pentapetalae</taxon>
        <taxon>rosids</taxon>
        <taxon>fabids</taxon>
        <taxon>Fabales</taxon>
        <taxon>Fabaceae</taxon>
        <taxon>Papilionoideae</taxon>
        <taxon>50 kb inversion clade</taxon>
        <taxon>NPAAA clade</taxon>
        <taxon>indigoferoid/millettioid clade</taxon>
        <taxon>Phaseoleae</taxon>
        <taxon>Vigna</taxon>
    </lineage>
</organism>
<dbReference type="OrthoDB" id="998583at2759"/>
<dbReference type="Proteomes" id="UP000053144">
    <property type="component" value="Chromosome 7"/>
</dbReference>
<dbReference type="EMBL" id="CM003377">
    <property type="protein sequence ID" value="KOM48972.1"/>
    <property type="molecule type" value="Genomic_DNA"/>
</dbReference>